<evidence type="ECO:0000256" key="1">
    <source>
        <dbReference type="ARBA" id="ARBA00022574"/>
    </source>
</evidence>
<dbReference type="PANTHER" id="PTHR19848:SF8">
    <property type="entry name" value="F-BOX AND WD REPEAT DOMAIN CONTAINING 7"/>
    <property type="match status" value="1"/>
</dbReference>
<evidence type="ECO:0000313" key="4">
    <source>
        <dbReference type="EMBL" id="TVZ05039.1"/>
    </source>
</evidence>
<dbReference type="InterPro" id="IPR001680">
    <property type="entry name" value="WD40_rpt"/>
</dbReference>
<dbReference type="PANTHER" id="PTHR19848">
    <property type="entry name" value="WD40 REPEAT PROTEIN"/>
    <property type="match status" value="1"/>
</dbReference>
<accession>A0A6P2C0U1</accession>
<reference evidence="4 5" key="1">
    <citation type="submission" date="2018-11" db="EMBL/GenBank/DDBJ databases">
        <title>Trebonia kvetii gen.nov., sp.nov., a novel acidophilic actinobacterium, and proposal of the new actinobacterial family Treboniaceae fam. nov.</title>
        <authorList>
            <person name="Rapoport D."/>
            <person name="Sagova-Mareckova M."/>
            <person name="Sedlacek I."/>
            <person name="Provaznik J."/>
            <person name="Kralova S."/>
            <person name="Pavlinic D."/>
            <person name="Benes V."/>
            <person name="Kopecky J."/>
        </authorList>
    </citation>
    <scope>NUCLEOTIDE SEQUENCE [LARGE SCALE GENOMIC DNA]</scope>
    <source>
        <strain evidence="4 5">15Tr583</strain>
    </source>
</reference>
<dbReference type="SMART" id="SM00320">
    <property type="entry name" value="WD40"/>
    <property type="match status" value="7"/>
</dbReference>
<comment type="caution">
    <text evidence="4">The sequence shown here is derived from an EMBL/GenBank/DDBJ whole genome shotgun (WGS) entry which is preliminary data.</text>
</comment>
<dbReference type="Pfam" id="PF00400">
    <property type="entry name" value="WD40"/>
    <property type="match status" value="3"/>
</dbReference>
<feature type="repeat" description="WD" evidence="3">
    <location>
        <begin position="721"/>
        <end position="764"/>
    </location>
</feature>
<feature type="repeat" description="WD" evidence="3">
    <location>
        <begin position="629"/>
        <end position="673"/>
    </location>
</feature>
<dbReference type="PRINTS" id="PR00320">
    <property type="entry name" value="GPROTEINBRPT"/>
</dbReference>
<keyword evidence="2" id="KW-0677">Repeat</keyword>
<evidence type="ECO:0000256" key="2">
    <source>
        <dbReference type="ARBA" id="ARBA00022737"/>
    </source>
</evidence>
<dbReference type="InterPro" id="IPR036322">
    <property type="entry name" value="WD40_repeat_dom_sf"/>
</dbReference>
<keyword evidence="1 3" id="KW-0853">WD repeat</keyword>
<feature type="repeat" description="WD" evidence="3">
    <location>
        <begin position="420"/>
        <end position="456"/>
    </location>
</feature>
<evidence type="ECO:0000313" key="5">
    <source>
        <dbReference type="Proteomes" id="UP000460272"/>
    </source>
</evidence>
<dbReference type="Proteomes" id="UP000460272">
    <property type="component" value="Unassembled WGS sequence"/>
</dbReference>
<dbReference type="InterPro" id="IPR015943">
    <property type="entry name" value="WD40/YVTN_repeat-like_dom_sf"/>
</dbReference>
<name>A0A6P2C0U1_9ACTN</name>
<dbReference type="InterPro" id="IPR011047">
    <property type="entry name" value="Quinoprotein_ADH-like_sf"/>
</dbReference>
<dbReference type="EMBL" id="RPFW01000002">
    <property type="protein sequence ID" value="TVZ05039.1"/>
    <property type="molecule type" value="Genomic_DNA"/>
</dbReference>
<dbReference type="AlphaFoldDB" id="A0A6P2C0U1"/>
<keyword evidence="5" id="KW-1185">Reference proteome</keyword>
<dbReference type="Gene3D" id="2.130.10.10">
    <property type="entry name" value="YVTN repeat-like/Quinoprotein amine dehydrogenase"/>
    <property type="match status" value="4"/>
</dbReference>
<organism evidence="4 5">
    <name type="scientific">Trebonia kvetii</name>
    <dbReference type="NCBI Taxonomy" id="2480626"/>
    <lineage>
        <taxon>Bacteria</taxon>
        <taxon>Bacillati</taxon>
        <taxon>Actinomycetota</taxon>
        <taxon>Actinomycetes</taxon>
        <taxon>Streptosporangiales</taxon>
        <taxon>Treboniaceae</taxon>
        <taxon>Trebonia</taxon>
    </lineage>
</organism>
<evidence type="ECO:0000256" key="3">
    <source>
        <dbReference type="PROSITE-ProRule" id="PRU00221"/>
    </source>
</evidence>
<dbReference type="InterPro" id="IPR020472">
    <property type="entry name" value="WD40_PAC1"/>
</dbReference>
<dbReference type="OrthoDB" id="218695at2"/>
<dbReference type="PROSITE" id="PS50082">
    <property type="entry name" value="WD_REPEATS_2"/>
    <property type="match status" value="3"/>
</dbReference>
<dbReference type="PROSITE" id="PS00678">
    <property type="entry name" value="WD_REPEATS_1"/>
    <property type="match status" value="3"/>
</dbReference>
<dbReference type="SUPFAM" id="SSF50978">
    <property type="entry name" value="WD40 repeat-like"/>
    <property type="match status" value="1"/>
</dbReference>
<dbReference type="InterPro" id="IPR019775">
    <property type="entry name" value="WD40_repeat_CS"/>
</dbReference>
<proteinExistence type="predicted"/>
<dbReference type="SUPFAM" id="SSF50998">
    <property type="entry name" value="Quinoprotein alcohol dehydrogenase-like"/>
    <property type="match status" value="1"/>
</dbReference>
<sequence length="801" mass="83805">MSDSHSNPLSEPETIHARIAAALSPLINPGLTSEFQIPAYARRHLPEHAAAGHCLNERIIHHASLPYLDVATLREVPSTAGLGLMPLIRKIAHAWSWDQPGRNAAALRFIAAAEQYDIRESDLQTAWRVAWAKSSGPSEILARIDSFVSLDATRLNGRIAVVTAARPGRVDLWDVPSGQPDRLRYRSADVSVIAAGPAPDGSAFVSVGSEGGSIRSWQVRRPGPRHASSPAVVRELEPCDVGDAVSALAVTSVLGRPCVVAGLANGYVSLLDLSSGTLLEHRQLHDGPVTGISPVLLSGGVPAAVSVSVRGTIQLSHLRERLDPVVPVFRSGNNAIRAVATVQMKGGRVVAATAGDGGSLRLWDLPPEAPASRQVPGYDQDITALAAVAGPESQLLATGDSHGRLCVVDPYTARIVHGPVEGHRTRITGLTFADTKDGRSITVSGGDDGTVRSWDLAGGIPAYPPAVGPAMGETAGRHDHARPPAPPIRLWRLDDGLELGPDAGAHSHRMAAVATVRLADGTAVAVTDAGTHPQLGAVHGSIMSMATATLPGKRVVAVSASTDDRITFWDLTPCPDRPPRASGTVLHPGVTSVVTAVCADGRPVAVSAGRGRALKVWDIQRLEPFGQELLRHSGTVTALASAMAPGRPAIVVSGSADTTLRTWDVDAGQPFGPTVHGHKRLITAVAAAYAGDRLVAVTACREDAVARAWDLLAPDPSPLEFAGHDGPVTAVAIGGPPDRRVVVTGSDDQTLRVWDLRSADPLLDPMPIPGTVRAISCFDAPDPGVLIAGDDVLAVVRWKLK</sequence>
<protein>
    <submittedName>
        <fullName evidence="4">WD40 repeat domain-containing protein</fullName>
    </submittedName>
</protein>
<dbReference type="PROSITE" id="PS50294">
    <property type="entry name" value="WD_REPEATS_REGION"/>
    <property type="match status" value="2"/>
</dbReference>
<gene>
    <name evidence="4" type="ORF">EAS64_10485</name>
</gene>